<dbReference type="PROSITE" id="PS51257">
    <property type="entry name" value="PROKAR_LIPOPROTEIN"/>
    <property type="match status" value="1"/>
</dbReference>
<dbReference type="HOGENOM" id="CLU_018816_1_0_6"/>
<dbReference type="NCBIfam" id="TIGR01730">
    <property type="entry name" value="RND_mfp"/>
    <property type="match status" value="1"/>
</dbReference>
<feature type="coiled-coil region" evidence="2">
    <location>
        <begin position="92"/>
        <end position="119"/>
    </location>
</feature>
<evidence type="ECO:0000259" key="4">
    <source>
        <dbReference type="Pfam" id="PF25917"/>
    </source>
</evidence>
<keyword evidence="6" id="KW-1185">Reference proteome</keyword>
<accession>A0A0B4XNJ6</accession>
<evidence type="ECO:0000256" key="2">
    <source>
        <dbReference type="SAM" id="Coils"/>
    </source>
</evidence>
<dbReference type="PANTHER" id="PTHR30469">
    <property type="entry name" value="MULTIDRUG RESISTANCE PROTEIN MDTA"/>
    <property type="match status" value="1"/>
</dbReference>
<dbReference type="SUPFAM" id="SSF111369">
    <property type="entry name" value="HlyD-like secretion proteins"/>
    <property type="match status" value="1"/>
</dbReference>
<dbReference type="Gene3D" id="2.40.420.20">
    <property type="match status" value="1"/>
</dbReference>
<evidence type="ECO:0000313" key="5">
    <source>
        <dbReference type="EMBL" id="AJD48350.1"/>
    </source>
</evidence>
<dbReference type="Gene3D" id="2.40.50.100">
    <property type="match status" value="1"/>
</dbReference>
<protein>
    <submittedName>
        <fullName evidence="5">RND family efflux transporter, MFP subunit</fullName>
    </submittedName>
</protein>
<sequence>MRTASHAALMLLPALFVTGCGPTEATVDKPAAAPVKAVVLQLAVLDAWTLSGTVHAHIKSPLAFRVGGQIIARHVTAGEAVTKGQPLLTLDEKDLREQLASAQAQLNSARVEADNAASESKRMQDLAGQRLVSAQVADNTRTIAEAALQRAAAAEAQWQQARNASAYGTLTAPADGVILDLQAQPGQVVTAGQQVALLAHDGPREVEIFVPQERRQTLPEQAQVLLAGSDSEVTATLQEVAGAADAMTRTWRARYRLDDPAPPGADLGSIARIRFSTKVASPGPIYKVPLGALSERGEGARLWVITEDGQVRPHPAQVLGLDTEDAFVLTTLPPETQIVALGTHLLHDGQHVRVVR</sequence>
<dbReference type="Pfam" id="PF25917">
    <property type="entry name" value="BSH_RND"/>
    <property type="match status" value="1"/>
</dbReference>
<gene>
    <name evidence="5" type="ORF">S7S_09690</name>
</gene>
<dbReference type="AlphaFoldDB" id="A0A0B4XNJ6"/>
<dbReference type="EMBL" id="CP004387">
    <property type="protein sequence ID" value="AJD48350.1"/>
    <property type="molecule type" value="Genomic_DNA"/>
</dbReference>
<feature type="chain" id="PRO_5002099005" evidence="3">
    <location>
        <begin position="26"/>
        <end position="356"/>
    </location>
</feature>
<dbReference type="Gene3D" id="1.10.287.470">
    <property type="entry name" value="Helix hairpin bin"/>
    <property type="match status" value="1"/>
</dbReference>
<dbReference type="KEGG" id="apac:S7S_09690"/>
<dbReference type="InterPro" id="IPR058625">
    <property type="entry name" value="MdtA-like_BSH"/>
</dbReference>
<name>A0A0B4XNJ6_9GAMM</name>
<comment type="similarity">
    <text evidence="1">Belongs to the membrane fusion protein (MFP) (TC 8.A.1) family.</text>
</comment>
<keyword evidence="3" id="KW-0732">Signal</keyword>
<dbReference type="Proteomes" id="UP000006764">
    <property type="component" value="Chromosome"/>
</dbReference>
<dbReference type="Gene3D" id="2.40.30.170">
    <property type="match status" value="1"/>
</dbReference>
<evidence type="ECO:0000256" key="3">
    <source>
        <dbReference type="SAM" id="SignalP"/>
    </source>
</evidence>
<keyword evidence="2" id="KW-0175">Coiled coil</keyword>
<dbReference type="InterPro" id="IPR006143">
    <property type="entry name" value="RND_pump_MFP"/>
</dbReference>
<evidence type="ECO:0000313" key="6">
    <source>
        <dbReference type="Proteomes" id="UP000006764"/>
    </source>
</evidence>
<feature type="domain" description="Multidrug resistance protein MdtA-like barrel-sandwich hybrid" evidence="4">
    <location>
        <begin position="65"/>
        <end position="197"/>
    </location>
</feature>
<proteinExistence type="inferred from homology"/>
<feature type="signal peptide" evidence="3">
    <location>
        <begin position="1"/>
        <end position="25"/>
    </location>
</feature>
<reference evidence="5 6" key="1">
    <citation type="journal article" date="2012" name="J. Bacteriol.">
        <title>Genome sequence of an alkane-degrading bacterium, Alcanivorax pacificus type strain W11-5, isolated from deep sea sediment.</title>
        <authorList>
            <person name="Lai Q."/>
            <person name="Shao Z."/>
        </authorList>
    </citation>
    <scope>NUCLEOTIDE SEQUENCE [LARGE SCALE GENOMIC DNA]</scope>
    <source>
        <strain evidence="5 6">W11-5</strain>
    </source>
</reference>
<dbReference type="STRING" id="391936.S7S_09690"/>
<dbReference type="GO" id="GO:0015562">
    <property type="term" value="F:efflux transmembrane transporter activity"/>
    <property type="evidence" value="ECO:0007669"/>
    <property type="project" value="TreeGrafter"/>
</dbReference>
<dbReference type="PANTHER" id="PTHR30469:SF18">
    <property type="entry name" value="RESISTANCE-NODULATION-CELL DIVISION (RND) EFFLUX MEMBRANE FUSION PROTEIN-RELATED"/>
    <property type="match status" value="1"/>
</dbReference>
<dbReference type="GO" id="GO:1990281">
    <property type="term" value="C:efflux pump complex"/>
    <property type="evidence" value="ECO:0007669"/>
    <property type="project" value="TreeGrafter"/>
</dbReference>
<organism evidence="5 6">
    <name type="scientific">Isoalcanivorax pacificus W11-5</name>
    <dbReference type="NCBI Taxonomy" id="391936"/>
    <lineage>
        <taxon>Bacteria</taxon>
        <taxon>Pseudomonadati</taxon>
        <taxon>Pseudomonadota</taxon>
        <taxon>Gammaproteobacteria</taxon>
        <taxon>Oceanospirillales</taxon>
        <taxon>Alcanivoracaceae</taxon>
        <taxon>Isoalcanivorax</taxon>
    </lineage>
</organism>
<evidence type="ECO:0000256" key="1">
    <source>
        <dbReference type="ARBA" id="ARBA00009477"/>
    </source>
</evidence>